<comment type="caution">
    <text evidence="1">The sequence shown here is derived from an EMBL/GenBank/DDBJ whole genome shotgun (WGS) entry which is preliminary data.</text>
</comment>
<dbReference type="AlphaFoldDB" id="A0A2N7W7B3"/>
<protein>
    <submittedName>
        <fullName evidence="1">Uncharacterized protein</fullName>
    </submittedName>
</protein>
<accession>A0A2N7W7B3</accession>
<keyword evidence="2" id="KW-1185">Reference proteome</keyword>
<reference evidence="1 2" key="1">
    <citation type="submission" date="2018-01" db="EMBL/GenBank/DDBJ databases">
        <title>Whole genome analyses suggest that Burkholderia sensu lato contains two further novel genera in the rhizoxinica-symbiotica group Mycetohabitans gen. nov., and Trinickia gen. nov.: implications for the evolution of diazotrophy and nodulation in the Burkholderiaceae.</title>
        <authorList>
            <person name="Estrada-de los Santos P."/>
            <person name="Palmer M."/>
            <person name="Chavez-Ramirez B."/>
            <person name="Beukes C."/>
            <person name="Steenkamp E.T."/>
            <person name="Hirsch A.M."/>
            <person name="Manyaka P."/>
            <person name="Maluk M."/>
            <person name="Lafos M."/>
            <person name="Crook M."/>
            <person name="Gross E."/>
            <person name="Simon M.F."/>
            <person name="Bueno dos Reis Junior F."/>
            <person name="Poole P.S."/>
            <person name="Venter S.N."/>
            <person name="James E.K."/>
        </authorList>
    </citation>
    <scope>NUCLEOTIDE SEQUENCE [LARGE SCALE GENOMIC DNA]</scope>
    <source>
        <strain evidence="1 2">GP25-8</strain>
    </source>
</reference>
<gene>
    <name evidence="1" type="ORF">C0Z19_10105</name>
</gene>
<name>A0A2N7W7B3_9BURK</name>
<organism evidence="1 2">
    <name type="scientific">Trinickia soli</name>
    <dbReference type="NCBI Taxonomy" id="380675"/>
    <lineage>
        <taxon>Bacteria</taxon>
        <taxon>Pseudomonadati</taxon>
        <taxon>Pseudomonadota</taxon>
        <taxon>Betaproteobacteria</taxon>
        <taxon>Burkholderiales</taxon>
        <taxon>Burkholderiaceae</taxon>
        <taxon>Trinickia</taxon>
    </lineage>
</organism>
<dbReference type="EMBL" id="PNYB01000007">
    <property type="protein sequence ID" value="PMS25295.1"/>
    <property type="molecule type" value="Genomic_DNA"/>
</dbReference>
<evidence type="ECO:0000313" key="1">
    <source>
        <dbReference type="EMBL" id="PMS25295.1"/>
    </source>
</evidence>
<evidence type="ECO:0000313" key="2">
    <source>
        <dbReference type="Proteomes" id="UP000235347"/>
    </source>
</evidence>
<dbReference type="Proteomes" id="UP000235347">
    <property type="component" value="Unassembled WGS sequence"/>
</dbReference>
<proteinExistence type="predicted"/>
<sequence length="466" mass="53236">MTGDEWAWKFLRLNPGYRRDYELLQNQPALLTNPGKRHFYQWRDSEWFEKAKEFDVRYFSLNGKVLGPRCEWPHVAPLTLRKFLEANPDTDQSGLRVRDFDSTRLYGIGDWFDPSEPDLPKLGKEQSWFFLLTEPIFAVGKPFFAGRESVWKVSPRGNRISVGYTGQAKLIESPVVYGQIESYNDRGERAISFGRIDNLPKRRVLEVRDNGGKLVRSIDAPTITPFQLTGFARESEMAFAVSLDGHIKPQLRANQEAARHFQELMCRASSLHVENYAPTDPEPQVLPFQPNRAVAIPFGVIRTALSDLAREPASAWQNWHVVLIDVAYSLPQQLKAVEKQLQFLQQRLRSSKRLANPIRQRAGTTNRQEFWLKRALCMLELQLGLPKRANSPTGADRIANAIYDQTDPYHKAIWGESGWKQCPNRPAPESEKFKDALRTGIDLVMHQYTFLIGAAPTDLVADAELA</sequence>